<reference evidence="2 3" key="1">
    <citation type="submission" date="2019-03" db="EMBL/GenBank/DDBJ databases">
        <title>Single cell metagenomics reveals metabolic interactions within the superorganism composed of flagellate Streblomastix strix and complex community of Bacteroidetes bacteria on its surface.</title>
        <authorList>
            <person name="Treitli S.C."/>
            <person name="Kolisko M."/>
            <person name="Husnik F."/>
            <person name="Keeling P."/>
            <person name="Hampl V."/>
        </authorList>
    </citation>
    <scope>NUCLEOTIDE SEQUENCE [LARGE SCALE GENOMIC DNA]</scope>
    <source>
        <strain evidence="2">ST1C</strain>
    </source>
</reference>
<evidence type="ECO:0000256" key="1">
    <source>
        <dbReference type="SAM" id="MobiDB-lite"/>
    </source>
</evidence>
<accession>A0A5J4WE01</accession>
<dbReference type="AlphaFoldDB" id="A0A5J4WE01"/>
<dbReference type="EMBL" id="SNRW01002313">
    <property type="protein sequence ID" value="KAA6393187.1"/>
    <property type="molecule type" value="Genomic_DNA"/>
</dbReference>
<name>A0A5J4WE01_9EUKA</name>
<gene>
    <name evidence="2" type="ORF">EZS28_011286</name>
</gene>
<evidence type="ECO:0000313" key="3">
    <source>
        <dbReference type="Proteomes" id="UP000324800"/>
    </source>
</evidence>
<feature type="compositionally biased region" description="Basic and acidic residues" evidence="1">
    <location>
        <begin position="456"/>
        <end position="473"/>
    </location>
</feature>
<organism evidence="2 3">
    <name type="scientific">Streblomastix strix</name>
    <dbReference type="NCBI Taxonomy" id="222440"/>
    <lineage>
        <taxon>Eukaryota</taxon>
        <taxon>Metamonada</taxon>
        <taxon>Preaxostyla</taxon>
        <taxon>Oxymonadida</taxon>
        <taxon>Streblomastigidae</taxon>
        <taxon>Streblomastix</taxon>
    </lineage>
</organism>
<evidence type="ECO:0000313" key="2">
    <source>
        <dbReference type="EMBL" id="KAA6393187.1"/>
    </source>
</evidence>
<proteinExistence type="predicted"/>
<feature type="region of interest" description="Disordered" evidence="1">
    <location>
        <begin position="362"/>
        <end position="485"/>
    </location>
</feature>
<feature type="compositionally biased region" description="Low complexity" evidence="1">
    <location>
        <begin position="415"/>
        <end position="428"/>
    </location>
</feature>
<feature type="compositionally biased region" description="Basic and acidic residues" evidence="1">
    <location>
        <begin position="377"/>
        <end position="386"/>
    </location>
</feature>
<comment type="caution">
    <text evidence="2">The sequence shown here is derived from an EMBL/GenBank/DDBJ whole genome shotgun (WGS) entry which is preliminary data.</text>
</comment>
<dbReference type="Proteomes" id="UP000324800">
    <property type="component" value="Unassembled WGS sequence"/>
</dbReference>
<feature type="compositionally biased region" description="Polar residues" evidence="1">
    <location>
        <begin position="387"/>
        <end position="414"/>
    </location>
</feature>
<sequence>MQTLSGSGAGGLEETEAELLSGAGMIIGASIDELLAGKQQGKGSSGFQFNKWKGGFSTAFIQQLIPDVENGQKDGFAIVDEDYLLDIEPIVGGEDDEDEQNFEFSASAFSGGYSIQVASSLNSNCSTLYPNSSPFQLLLQSFQAFYVAVEASLLIRNYSQTLRFCQQMLTTLTGSGLFSLQGRTHPAAVRSVVVMVEALKMISQPKLTGFFTNTSSNQQIEQQKQQNSIISTISSYPDRIPSPQLNTSQSPLYTTPQLLAKQQQLQPQPNAESIDATLKAEYWIQAQPMIAACLSELVQCDQFPQISRNYAAQQIKVRREIVDEVANQLIIEVDNTLHVQIEKQKEYYSQLQKMKKKCKKQQQMQYQSQEEQQQPKNDSESPERINESQNQSIRPGSESATNAKKSQIGGIQSKTTSANTANSTSSASGQKSPTVGKQQTISTTGSKLTSGLNKQTKHEKDEETQQEQDKEQNDNEDGDSFEGQKQSPWLKKEINLICYGLSISGIRSLFRACQAFDALLLQYLQSGLILPQGNEQSRNENVGSASERVENELQLCSTNADGLANLPVALGQFQLLLRNHSIAKNFFFLALRYC</sequence>
<feature type="compositionally biased region" description="Low complexity" evidence="1">
    <location>
        <begin position="362"/>
        <end position="374"/>
    </location>
</feature>
<protein>
    <submittedName>
        <fullName evidence="2">Uncharacterized protein</fullName>
    </submittedName>
</protein>
<feature type="compositionally biased region" description="Polar residues" evidence="1">
    <location>
        <begin position="429"/>
        <end position="453"/>
    </location>
</feature>